<dbReference type="AlphaFoldDB" id="C7YXV4"/>
<organism evidence="3 4">
    <name type="scientific">Fusarium vanettenii (strain ATCC MYA-4622 / CBS 123669 / FGSC 9596 / NRRL 45880 / 77-13-4)</name>
    <name type="common">Fusarium solani subsp. pisi</name>
    <dbReference type="NCBI Taxonomy" id="660122"/>
    <lineage>
        <taxon>Eukaryota</taxon>
        <taxon>Fungi</taxon>
        <taxon>Dikarya</taxon>
        <taxon>Ascomycota</taxon>
        <taxon>Pezizomycotina</taxon>
        <taxon>Sordariomycetes</taxon>
        <taxon>Hypocreomycetidae</taxon>
        <taxon>Hypocreales</taxon>
        <taxon>Nectriaceae</taxon>
        <taxon>Fusarium</taxon>
        <taxon>Fusarium solani species complex</taxon>
        <taxon>Fusarium vanettenii</taxon>
    </lineage>
</organism>
<dbReference type="Proteomes" id="UP000005206">
    <property type="component" value="Chromosome 7"/>
</dbReference>
<evidence type="ECO:0000313" key="3">
    <source>
        <dbReference type="EMBL" id="EEU43656.1"/>
    </source>
</evidence>
<dbReference type="InterPro" id="IPR031352">
    <property type="entry name" value="SesA"/>
</dbReference>
<dbReference type="STRING" id="660122.C7YXV4"/>
<dbReference type="PANTHER" id="PTHR46082">
    <property type="entry name" value="ATP/GTP-BINDING PROTEIN-RELATED"/>
    <property type="match status" value="1"/>
</dbReference>
<dbReference type="InterPro" id="IPR027417">
    <property type="entry name" value="P-loop_NTPase"/>
</dbReference>
<dbReference type="HOGENOM" id="CLU_453502_0_0_1"/>
<name>C7YXV4_FUSV7</name>
<dbReference type="SUPFAM" id="SSF48452">
    <property type="entry name" value="TPR-like"/>
    <property type="match status" value="1"/>
</dbReference>
<dbReference type="KEGG" id="nhe:NECHADRAFT_82661"/>
<dbReference type="eggNOG" id="KOG1840">
    <property type="taxonomic scope" value="Eukaryota"/>
</dbReference>
<dbReference type="GeneID" id="9666425"/>
<evidence type="ECO:0000259" key="2">
    <source>
        <dbReference type="Pfam" id="PF25000"/>
    </source>
</evidence>
<accession>C7YXV4</accession>
<dbReference type="InterPro" id="IPR011990">
    <property type="entry name" value="TPR-like_helical_dom_sf"/>
</dbReference>
<dbReference type="OrthoDB" id="20872at2759"/>
<evidence type="ECO:0000313" key="4">
    <source>
        <dbReference type="Proteomes" id="UP000005206"/>
    </source>
</evidence>
<keyword evidence="4" id="KW-1185">Reference proteome</keyword>
<protein>
    <submittedName>
        <fullName evidence="3">Uncharacterized protein</fullName>
    </submittedName>
</protein>
<dbReference type="SUPFAM" id="SSF52540">
    <property type="entry name" value="P-loop containing nucleoside triphosphate hydrolases"/>
    <property type="match status" value="1"/>
</dbReference>
<gene>
    <name evidence="3" type="ORF">NECHADRAFT_82661</name>
</gene>
<dbReference type="InterPro" id="IPR053137">
    <property type="entry name" value="NLR-like"/>
</dbReference>
<proteinExistence type="predicted"/>
<dbReference type="OMA" id="SHEWELL"/>
<dbReference type="PANTHER" id="PTHR46082:SF6">
    <property type="entry name" value="AAA+ ATPASE DOMAIN-CONTAINING PROTEIN-RELATED"/>
    <property type="match status" value="1"/>
</dbReference>
<dbReference type="InParanoid" id="C7YXV4"/>
<feature type="domain" description="NACHT-NTPase and P-loop NTPases N-terminal" evidence="1">
    <location>
        <begin position="9"/>
        <end position="105"/>
    </location>
</feature>
<dbReference type="RefSeq" id="XP_003049369.1">
    <property type="nucleotide sequence ID" value="XM_003049323.1"/>
</dbReference>
<dbReference type="InterPro" id="IPR056681">
    <property type="entry name" value="DUF7779"/>
</dbReference>
<sequence>MDPVSAIGRLFTNTHSSMTVLPLIIADLQLIQADSVYAATRDHAALRSVVQGCLSDTQELDAILEKAPPSIGDSSWERRNKALGSLKYDKKIDKIAAAMNSYVGILTLHQVVDLSHNFKFEKPPSYEQAFWLVPYDKNPSFVGRETLFKEIESSLAAEEGVQPKTALSGLGGIGKSQIALEYRYRKRKKDQRCSICWCNAATAARFDESLNRIATQSSDIAFYLANSEKPIMIQEMQVAEGLELAMKRLPSDTPQELLIDLLEELEFIPLAITQASAFMAKRRKTVQSSWPSRELNGVGRQTWMLSFEAIRESNPRAAELLCLMTFFQHQGVPVTLLQDEDEDEFDFQDAAAVLKAFSFVDANEEETMFSTHRLVQLVTRCWLDQEIPSETERWASAALYAVATRFPRPTSHPDAEYFTLGESLLPHAELMLQHKFKSPSKKIEHAKASLLNSSGRYLHWKGSYDEARSRFQESMQINTRLFGERHIDTMASTGLYGWSLAIVGQNPKAVSMLTHKRSML</sequence>
<dbReference type="Pfam" id="PF25000">
    <property type="entry name" value="DUF7779"/>
    <property type="match status" value="1"/>
</dbReference>
<feature type="domain" description="DUF7779" evidence="2">
    <location>
        <begin position="311"/>
        <end position="385"/>
    </location>
</feature>
<dbReference type="Gene3D" id="1.25.40.10">
    <property type="entry name" value="Tetratricopeptide repeat domain"/>
    <property type="match status" value="1"/>
</dbReference>
<dbReference type="Pfam" id="PF13424">
    <property type="entry name" value="TPR_12"/>
    <property type="match status" value="1"/>
</dbReference>
<reference evidence="3 4" key="1">
    <citation type="journal article" date="2009" name="PLoS Genet.">
        <title>The genome of Nectria haematococca: contribution of supernumerary chromosomes to gene expansion.</title>
        <authorList>
            <person name="Coleman J.J."/>
            <person name="Rounsley S.D."/>
            <person name="Rodriguez-Carres M."/>
            <person name="Kuo A."/>
            <person name="Wasmann C.C."/>
            <person name="Grimwood J."/>
            <person name="Schmutz J."/>
            <person name="Taga M."/>
            <person name="White G.J."/>
            <person name="Zhou S."/>
            <person name="Schwartz D.C."/>
            <person name="Freitag M."/>
            <person name="Ma L.J."/>
            <person name="Danchin E.G."/>
            <person name="Henrissat B."/>
            <person name="Coutinho P.M."/>
            <person name="Nelson D.R."/>
            <person name="Straney D."/>
            <person name="Napoli C.A."/>
            <person name="Barker B.M."/>
            <person name="Gribskov M."/>
            <person name="Rep M."/>
            <person name="Kroken S."/>
            <person name="Molnar I."/>
            <person name="Rensing C."/>
            <person name="Kennell J.C."/>
            <person name="Zamora J."/>
            <person name="Farman M.L."/>
            <person name="Selker E.U."/>
            <person name="Salamov A."/>
            <person name="Shapiro H."/>
            <person name="Pangilinan J."/>
            <person name="Lindquist E."/>
            <person name="Lamers C."/>
            <person name="Grigoriev I.V."/>
            <person name="Geiser D.M."/>
            <person name="Covert S.F."/>
            <person name="Temporini E."/>
            <person name="Vanetten H.D."/>
        </authorList>
    </citation>
    <scope>NUCLEOTIDE SEQUENCE [LARGE SCALE GENOMIC DNA]</scope>
    <source>
        <strain evidence="4">ATCC MYA-4622 / CBS 123669 / FGSC 9596 / NRRL 45880 / 77-13-4</strain>
    </source>
</reference>
<dbReference type="VEuPathDB" id="FungiDB:NECHADRAFT_82661"/>
<dbReference type="EMBL" id="GG698902">
    <property type="protein sequence ID" value="EEU43656.1"/>
    <property type="molecule type" value="Genomic_DNA"/>
</dbReference>
<dbReference type="Pfam" id="PF17107">
    <property type="entry name" value="SesA"/>
    <property type="match status" value="1"/>
</dbReference>
<evidence type="ECO:0000259" key="1">
    <source>
        <dbReference type="Pfam" id="PF17107"/>
    </source>
</evidence>
<dbReference type="Gene3D" id="3.40.50.300">
    <property type="entry name" value="P-loop containing nucleotide triphosphate hydrolases"/>
    <property type="match status" value="1"/>
</dbReference>